<dbReference type="Proteomes" id="UP000006163">
    <property type="component" value="Plasmid VS116_cp9"/>
</dbReference>
<geneLocation type="plasmid" evidence="2 3">
    <name>VS116_cp9</name>
</geneLocation>
<organism evidence="2 3">
    <name type="scientific">Borreliella valaisiana VS116</name>
    <dbReference type="NCBI Taxonomy" id="445987"/>
    <lineage>
        <taxon>Bacteria</taxon>
        <taxon>Pseudomonadati</taxon>
        <taxon>Spirochaetota</taxon>
        <taxon>Spirochaetia</taxon>
        <taxon>Spirochaetales</taxon>
        <taxon>Borreliaceae</taxon>
        <taxon>Borreliella</taxon>
    </lineage>
</organism>
<proteinExistence type="predicted"/>
<gene>
    <name evidence="2" type="ORF">BVAVS116_C0007</name>
</gene>
<dbReference type="HOGENOM" id="CLU_160507_0_0_12"/>
<name>C0R8V0_BORVA</name>
<keyword evidence="3" id="KW-1185">Reference proteome</keyword>
<dbReference type="SUPFAM" id="SSF58100">
    <property type="entry name" value="Bacterial hemolysins"/>
    <property type="match status" value="1"/>
</dbReference>
<keyword evidence="1" id="KW-0472">Membrane</keyword>
<keyword evidence="2" id="KW-0614">Plasmid</keyword>
<evidence type="ECO:0000313" key="2">
    <source>
        <dbReference type="EMBL" id="ACN52881.1"/>
    </source>
</evidence>
<sequence length="128" mass="15079">MFIQNLGVFLMSNINKYNLNSYDKKNLSQINIYNNVENIKKEISNIKENIVKDTSLLDNKILNLEIQMTDLENDIKDIKKEFYKTKALINTIFQEYYTKSILVLITIIPFITTIFSSIVLWIITKFSK</sequence>
<evidence type="ECO:0000256" key="1">
    <source>
        <dbReference type="SAM" id="Phobius"/>
    </source>
</evidence>
<protein>
    <submittedName>
        <fullName evidence="2">Uncharacterized protein</fullName>
    </submittedName>
</protein>
<evidence type="ECO:0000313" key="3">
    <source>
        <dbReference type="Proteomes" id="UP000006163"/>
    </source>
</evidence>
<dbReference type="AlphaFoldDB" id="C0R8V0"/>
<keyword evidence="1" id="KW-0812">Transmembrane</keyword>
<keyword evidence="1" id="KW-1133">Transmembrane helix</keyword>
<accession>C0R8V0</accession>
<reference evidence="2 3" key="1">
    <citation type="journal article" date="2012" name="J. Bacteriol.">
        <title>Whole-Genome Sequences of Borrelia bissettii, Borrelia valaisiana, and Borrelia spielmanii.</title>
        <authorList>
            <person name="Schutzer S.E."/>
            <person name="Fraser-Liggett C.M."/>
            <person name="Qiu W.G."/>
            <person name="Kraiczy P."/>
            <person name="Mongodin E.F."/>
            <person name="Dunn J.J."/>
            <person name="Luft B.J."/>
            <person name="Casjens S.R."/>
        </authorList>
    </citation>
    <scope>NUCLEOTIDE SEQUENCE [LARGE SCALE GENOMIC DNA]</scope>
    <source>
        <strain evidence="2 3">VS116</strain>
        <plasmid evidence="2">VS116_cp9</plasmid>
    </source>
</reference>
<feature type="transmembrane region" description="Helical" evidence="1">
    <location>
        <begin position="101"/>
        <end position="123"/>
    </location>
</feature>
<dbReference type="EMBL" id="CP001438">
    <property type="protein sequence ID" value="ACN52881.1"/>
    <property type="molecule type" value="Genomic_DNA"/>
</dbReference>